<dbReference type="GO" id="GO:0004519">
    <property type="term" value="F:endonuclease activity"/>
    <property type="evidence" value="ECO:0007669"/>
    <property type="project" value="UniProtKB-KW"/>
</dbReference>
<organism evidence="8 9">
    <name type="scientific">Mariniradius saccharolyticus AK6</name>
    <dbReference type="NCBI Taxonomy" id="1239962"/>
    <lineage>
        <taxon>Bacteria</taxon>
        <taxon>Pseudomonadati</taxon>
        <taxon>Bacteroidota</taxon>
        <taxon>Cytophagia</taxon>
        <taxon>Cytophagales</taxon>
        <taxon>Cyclobacteriaceae</taxon>
        <taxon>Mariniradius</taxon>
    </lineage>
</organism>
<dbReference type="AlphaFoldDB" id="M7XYJ6"/>
<dbReference type="GO" id="GO:0016787">
    <property type="term" value="F:hydrolase activity"/>
    <property type="evidence" value="ECO:0007669"/>
    <property type="project" value="UniProtKB-KW"/>
</dbReference>
<sequence length="68" mass="7628">MNLSPKNLIKILEQHGFIFKRSKGSHHLYFNPITNKTVIVPVHGGKDMKKGTFLAVLKQAGIDKTILD</sequence>
<dbReference type="Gene3D" id="3.30.920.30">
    <property type="entry name" value="Hypothetical protein"/>
    <property type="match status" value="1"/>
</dbReference>
<evidence type="ECO:0000256" key="4">
    <source>
        <dbReference type="ARBA" id="ARBA00022759"/>
    </source>
</evidence>
<dbReference type="Pfam" id="PF07927">
    <property type="entry name" value="HicA_toxin"/>
    <property type="match status" value="1"/>
</dbReference>
<dbReference type="InterPro" id="IPR038570">
    <property type="entry name" value="HicA_sf"/>
</dbReference>
<name>M7XYJ6_9BACT</name>
<dbReference type="EMBL" id="AMZY02000009">
    <property type="protein sequence ID" value="EMS33562.1"/>
    <property type="molecule type" value="Genomic_DNA"/>
</dbReference>
<evidence type="ECO:0000256" key="3">
    <source>
        <dbReference type="ARBA" id="ARBA00022722"/>
    </source>
</evidence>
<reference evidence="8" key="1">
    <citation type="submission" date="2013-01" db="EMBL/GenBank/DDBJ databases">
        <title>Genome assembly of Mariniradius saccharolyticus AK6.</title>
        <authorList>
            <person name="Vaidya B."/>
            <person name="Khatri I."/>
            <person name="Tanuku N.R.S."/>
            <person name="Subramanian S."/>
            <person name="Pinnaka A."/>
        </authorList>
    </citation>
    <scope>NUCLEOTIDE SEQUENCE [LARGE SCALE GENOMIC DNA]</scope>
    <source>
        <strain evidence="8">AK6</strain>
    </source>
</reference>
<evidence type="ECO:0000256" key="7">
    <source>
        <dbReference type="ARBA" id="ARBA00023016"/>
    </source>
</evidence>
<proteinExistence type="inferred from homology"/>
<evidence type="ECO:0008006" key="10">
    <source>
        <dbReference type="Google" id="ProtNLM"/>
    </source>
</evidence>
<keyword evidence="5" id="KW-0378">Hydrolase</keyword>
<protein>
    <recommendedName>
        <fullName evidence="10">YcfA family protein</fullName>
    </recommendedName>
</protein>
<dbReference type="SUPFAM" id="SSF54786">
    <property type="entry name" value="YcfA/nrd intein domain"/>
    <property type="match status" value="1"/>
</dbReference>
<dbReference type="Proteomes" id="UP000010953">
    <property type="component" value="Unassembled WGS sequence"/>
</dbReference>
<comment type="similarity">
    <text evidence="1">Belongs to the HicA mRNA interferase family.</text>
</comment>
<evidence type="ECO:0000256" key="6">
    <source>
        <dbReference type="ARBA" id="ARBA00022884"/>
    </source>
</evidence>
<keyword evidence="3" id="KW-0540">Nuclease</keyword>
<evidence type="ECO:0000256" key="2">
    <source>
        <dbReference type="ARBA" id="ARBA00022649"/>
    </source>
</evidence>
<comment type="caution">
    <text evidence="8">The sequence shown here is derived from an EMBL/GenBank/DDBJ whole genome shotgun (WGS) entry which is preliminary data.</text>
</comment>
<dbReference type="RefSeq" id="WP_008626471.1">
    <property type="nucleotide sequence ID" value="NZ_AMZY02000009.1"/>
</dbReference>
<keyword evidence="4" id="KW-0255">Endonuclease</keyword>
<evidence type="ECO:0000313" key="9">
    <source>
        <dbReference type="Proteomes" id="UP000010953"/>
    </source>
</evidence>
<keyword evidence="9" id="KW-1185">Reference proteome</keyword>
<dbReference type="InParanoid" id="M7XYJ6"/>
<evidence type="ECO:0000256" key="1">
    <source>
        <dbReference type="ARBA" id="ARBA00006620"/>
    </source>
</evidence>
<dbReference type="GO" id="GO:0003729">
    <property type="term" value="F:mRNA binding"/>
    <property type="evidence" value="ECO:0007669"/>
    <property type="project" value="InterPro"/>
</dbReference>
<dbReference type="InterPro" id="IPR012933">
    <property type="entry name" value="HicA_mRNA_interferase"/>
</dbReference>
<dbReference type="eggNOG" id="COG1724">
    <property type="taxonomic scope" value="Bacteria"/>
</dbReference>
<dbReference type="OrthoDB" id="9798547at2"/>
<dbReference type="STRING" id="1239962.C943_04440"/>
<accession>M7XYJ6</accession>
<gene>
    <name evidence="8" type="ORF">C943_04440</name>
</gene>
<keyword evidence="6" id="KW-0694">RNA-binding</keyword>
<evidence type="ECO:0000313" key="8">
    <source>
        <dbReference type="EMBL" id="EMS33562.1"/>
    </source>
</evidence>
<keyword evidence="2" id="KW-1277">Toxin-antitoxin system</keyword>
<keyword evidence="7" id="KW-0346">Stress response</keyword>
<evidence type="ECO:0000256" key="5">
    <source>
        <dbReference type="ARBA" id="ARBA00022801"/>
    </source>
</evidence>